<dbReference type="RefSeq" id="WP_093856618.1">
    <property type="nucleotide sequence ID" value="NZ_FNIG01000004.1"/>
</dbReference>
<gene>
    <name evidence="1" type="ORF">SAMN05216498_2179</name>
</gene>
<name>A0A1H0B1S3_9BACI</name>
<evidence type="ECO:0000313" key="2">
    <source>
        <dbReference type="Proteomes" id="UP000199334"/>
    </source>
</evidence>
<dbReference type="EMBL" id="FNIG01000004">
    <property type="protein sequence ID" value="SDN39535.1"/>
    <property type="molecule type" value="Genomic_DNA"/>
</dbReference>
<accession>A0A1H0B1S3</accession>
<keyword evidence="2" id="KW-1185">Reference proteome</keyword>
<reference evidence="1 2" key="1">
    <citation type="submission" date="2016-10" db="EMBL/GenBank/DDBJ databases">
        <authorList>
            <person name="de Groot N.N."/>
        </authorList>
    </citation>
    <scope>NUCLEOTIDE SEQUENCE [LARGE SCALE GENOMIC DNA]</scope>
    <source>
        <strain evidence="1 2">CGMCC 1.3442</strain>
    </source>
</reference>
<dbReference type="AlphaFoldDB" id="A0A1H0B1S3"/>
<sequence>MTIKKQILILGCLLIIVNACSDQEKVIEKIEDKSVFNVLIIQKVEGNTSSNDMTKIVKDQQKIVEVLSMVEGLKVEEVDNNLVIEEMTSQNAYMFGFIENEKMTGDPLPYSFNVLADGTFIFSHDEPDSLSKPLQTVDQHQQLLDEMKQLLDIDF</sequence>
<organism evidence="1 2">
    <name type="scientific">Tenuibacillus multivorans</name>
    <dbReference type="NCBI Taxonomy" id="237069"/>
    <lineage>
        <taxon>Bacteria</taxon>
        <taxon>Bacillati</taxon>
        <taxon>Bacillota</taxon>
        <taxon>Bacilli</taxon>
        <taxon>Bacillales</taxon>
        <taxon>Bacillaceae</taxon>
        <taxon>Tenuibacillus</taxon>
    </lineage>
</organism>
<proteinExistence type="predicted"/>
<protein>
    <submittedName>
        <fullName evidence="1">Uncharacterized protein</fullName>
    </submittedName>
</protein>
<dbReference type="STRING" id="237069.SAMN05216498_2179"/>
<evidence type="ECO:0000313" key="1">
    <source>
        <dbReference type="EMBL" id="SDN39535.1"/>
    </source>
</evidence>
<dbReference type="Proteomes" id="UP000199334">
    <property type="component" value="Unassembled WGS sequence"/>
</dbReference>